<protein>
    <submittedName>
        <fullName evidence="1">Uncharacterized protein</fullName>
    </submittedName>
</protein>
<organism evidence="1">
    <name type="scientific">Anguilla anguilla</name>
    <name type="common">European freshwater eel</name>
    <name type="synonym">Muraena anguilla</name>
    <dbReference type="NCBI Taxonomy" id="7936"/>
    <lineage>
        <taxon>Eukaryota</taxon>
        <taxon>Metazoa</taxon>
        <taxon>Chordata</taxon>
        <taxon>Craniata</taxon>
        <taxon>Vertebrata</taxon>
        <taxon>Euteleostomi</taxon>
        <taxon>Actinopterygii</taxon>
        <taxon>Neopterygii</taxon>
        <taxon>Teleostei</taxon>
        <taxon>Anguilliformes</taxon>
        <taxon>Anguillidae</taxon>
        <taxon>Anguilla</taxon>
    </lineage>
</organism>
<accession>A0A0E9PC99</accession>
<reference evidence="1" key="1">
    <citation type="submission" date="2014-11" db="EMBL/GenBank/DDBJ databases">
        <authorList>
            <person name="Amaro Gonzalez C."/>
        </authorList>
    </citation>
    <scope>NUCLEOTIDE SEQUENCE</scope>
</reference>
<proteinExistence type="predicted"/>
<evidence type="ECO:0000313" key="1">
    <source>
        <dbReference type="EMBL" id="JAH02271.1"/>
    </source>
</evidence>
<sequence>MSTGYSIKKNKINNKCIIIILWSIKQMLSFTSLQ</sequence>
<dbReference type="AlphaFoldDB" id="A0A0E9PC99"/>
<name>A0A0E9PC99_ANGAN</name>
<dbReference type="EMBL" id="GBXM01106306">
    <property type="protein sequence ID" value="JAH02271.1"/>
    <property type="molecule type" value="Transcribed_RNA"/>
</dbReference>
<reference evidence="1" key="2">
    <citation type="journal article" date="2015" name="Fish Shellfish Immunol.">
        <title>Early steps in the European eel (Anguilla anguilla)-Vibrio vulnificus interaction in the gills: Role of the RtxA13 toxin.</title>
        <authorList>
            <person name="Callol A."/>
            <person name="Pajuelo D."/>
            <person name="Ebbesson L."/>
            <person name="Teles M."/>
            <person name="MacKenzie S."/>
            <person name="Amaro C."/>
        </authorList>
    </citation>
    <scope>NUCLEOTIDE SEQUENCE</scope>
</reference>